<keyword evidence="1" id="KW-0472">Membrane</keyword>
<dbReference type="InterPro" id="IPR036259">
    <property type="entry name" value="MFS_trans_sf"/>
</dbReference>
<reference evidence="2 3" key="1">
    <citation type="submission" date="2019-03" db="EMBL/GenBank/DDBJ databases">
        <title>Genomic Encyclopedia of Type Strains, Phase IV (KMG-IV): sequencing the most valuable type-strain genomes for metagenomic binning, comparative biology and taxonomic classification.</title>
        <authorList>
            <person name="Goeker M."/>
        </authorList>
    </citation>
    <scope>NUCLEOTIDE SEQUENCE [LARGE SCALE GENOMIC DNA]</scope>
    <source>
        <strain evidence="2 3">DSM 19580</strain>
    </source>
</reference>
<evidence type="ECO:0000313" key="3">
    <source>
        <dbReference type="Proteomes" id="UP000295719"/>
    </source>
</evidence>
<protein>
    <recommendedName>
        <fullName evidence="4">MFS transporter</fullName>
    </recommendedName>
</protein>
<keyword evidence="3" id="KW-1185">Reference proteome</keyword>
<dbReference type="Proteomes" id="UP000295719">
    <property type="component" value="Unassembled WGS sequence"/>
</dbReference>
<dbReference type="AlphaFoldDB" id="A0A4R3YW83"/>
<evidence type="ECO:0000256" key="1">
    <source>
        <dbReference type="SAM" id="Phobius"/>
    </source>
</evidence>
<feature type="transmembrane region" description="Helical" evidence="1">
    <location>
        <begin position="153"/>
        <end position="175"/>
    </location>
</feature>
<evidence type="ECO:0000313" key="2">
    <source>
        <dbReference type="EMBL" id="TCV96756.1"/>
    </source>
</evidence>
<keyword evidence="1" id="KW-0812">Transmembrane</keyword>
<comment type="caution">
    <text evidence="2">The sequence shown here is derived from an EMBL/GenBank/DDBJ whole genome shotgun (WGS) entry which is preliminary data.</text>
</comment>
<gene>
    <name evidence="2" type="ORF">EDC52_104196</name>
</gene>
<feature type="transmembrane region" description="Helical" evidence="1">
    <location>
        <begin position="24"/>
        <end position="43"/>
    </location>
</feature>
<sequence>MVGMALGALGTSVLLRFAPAPLQLVYVLLLAVTPINIAIWMLGGFYLSLMPSLIAKVIPSSSVWMGGMAVGLLTLSGAAAIMMARRRSEFTALVAGASMLALGVLVILLGAWFSVATMMLAGSAIAGFGFGAGFLGALRSVMTLAAPTERAGLMAACYIECYLANSLPAIAAGYVVQHAGLLATAALYGGIIALLSLLSIILARVNRRRQRARQLASRTAGL</sequence>
<dbReference type="EMBL" id="SMCR01000004">
    <property type="protein sequence ID" value="TCV96756.1"/>
    <property type="molecule type" value="Genomic_DNA"/>
</dbReference>
<feature type="transmembrane region" description="Helical" evidence="1">
    <location>
        <begin position="119"/>
        <end position="141"/>
    </location>
</feature>
<organism evidence="2 3">
    <name type="scientific">Biostraticola tofi</name>
    <dbReference type="NCBI Taxonomy" id="466109"/>
    <lineage>
        <taxon>Bacteria</taxon>
        <taxon>Pseudomonadati</taxon>
        <taxon>Pseudomonadota</taxon>
        <taxon>Gammaproteobacteria</taxon>
        <taxon>Enterobacterales</taxon>
        <taxon>Bruguierivoracaceae</taxon>
        <taxon>Biostraticola</taxon>
    </lineage>
</organism>
<feature type="transmembrane region" description="Helical" evidence="1">
    <location>
        <begin position="63"/>
        <end position="83"/>
    </location>
</feature>
<evidence type="ECO:0008006" key="4">
    <source>
        <dbReference type="Google" id="ProtNLM"/>
    </source>
</evidence>
<accession>A0A4R3YW83</accession>
<proteinExistence type="predicted"/>
<feature type="transmembrane region" description="Helical" evidence="1">
    <location>
        <begin position="90"/>
        <end position="113"/>
    </location>
</feature>
<name>A0A4R3YW83_9GAMM</name>
<feature type="transmembrane region" description="Helical" evidence="1">
    <location>
        <begin position="181"/>
        <end position="203"/>
    </location>
</feature>
<keyword evidence="1" id="KW-1133">Transmembrane helix</keyword>
<dbReference type="SUPFAM" id="SSF103473">
    <property type="entry name" value="MFS general substrate transporter"/>
    <property type="match status" value="1"/>
</dbReference>